<dbReference type="PANTHER" id="PTHR45339">
    <property type="entry name" value="HYBRID SIGNAL TRANSDUCTION HISTIDINE KINASE J"/>
    <property type="match status" value="1"/>
</dbReference>
<evidence type="ECO:0000256" key="11">
    <source>
        <dbReference type="SAM" id="Coils"/>
    </source>
</evidence>
<keyword evidence="8" id="KW-0902">Two-component regulatory system</keyword>
<dbReference type="FunFam" id="3.30.565.10:FF:000010">
    <property type="entry name" value="Sensor histidine kinase RcsC"/>
    <property type="match status" value="1"/>
</dbReference>
<feature type="domain" description="HAMP" evidence="15">
    <location>
        <begin position="1026"/>
        <end position="1078"/>
    </location>
</feature>
<dbReference type="SUPFAM" id="SSF52172">
    <property type="entry name" value="CheY-like"/>
    <property type="match status" value="3"/>
</dbReference>
<dbReference type="InterPro" id="IPR004358">
    <property type="entry name" value="Sig_transdc_His_kin-like_C"/>
</dbReference>
<feature type="domain" description="HAMP" evidence="15">
    <location>
        <begin position="750"/>
        <end position="802"/>
    </location>
</feature>
<feature type="domain" description="HAMP" evidence="15">
    <location>
        <begin position="566"/>
        <end position="618"/>
    </location>
</feature>
<dbReference type="InterPro" id="IPR003661">
    <property type="entry name" value="HisK_dim/P_dom"/>
</dbReference>
<evidence type="ECO:0000259" key="13">
    <source>
        <dbReference type="PROSITE" id="PS50109"/>
    </source>
</evidence>
<keyword evidence="5 10" id="KW-0597">Phosphoprotein</keyword>
<dbReference type="SMART" id="SM00304">
    <property type="entry name" value="HAMP"/>
    <property type="match status" value="13"/>
</dbReference>
<dbReference type="InterPro" id="IPR029016">
    <property type="entry name" value="GAF-like_dom_sf"/>
</dbReference>
<proteinExistence type="inferred from homology"/>
<evidence type="ECO:0000259" key="14">
    <source>
        <dbReference type="PROSITE" id="PS50110"/>
    </source>
</evidence>
<dbReference type="CDD" id="cd00082">
    <property type="entry name" value="HisKA"/>
    <property type="match status" value="1"/>
</dbReference>
<dbReference type="Gene3D" id="1.10.287.950">
    <property type="entry name" value="Methyl-accepting chemotaxis protein"/>
    <property type="match status" value="1"/>
</dbReference>
<evidence type="ECO:0000256" key="12">
    <source>
        <dbReference type="SAM" id="MobiDB-lite"/>
    </source>
</evidence>
<dbReference type="PANTHER" id="PTHR45339:SF1">
    <property type="entry name" value="HYBRID SIGNAL TRANSDUCTION HISTIDINE KINASE J"/>
    <property type="match status" value="1"/>
</dbReference>
<feature type="domain" description="Response regulatory" evidence="14">
    <location>
        <begin position="2034"/>
        <end position="2151"/>
    </location>
</feature>
<dbReference type="CDD" id="cd16922">
    <property type="entry name" value="HATPase_EvgS-ArcB-TorS-like"/>
    <property type="match status" value="1"/>
</dbReference>
<feature type="domain" description="Response regulatory" evidence="14">
    <location>
        <begin position="1888"/>
        <end position="2004"/>
    </location>
</feature>
<feature type="domain" description="HAMP" evidence="15">
    <location>
        <begin position="198"/>
        <end position="250"/>
    </location>
</feature>
<sequence>MATEQLTTDSDNLDLNQLLRTLTAVKHGDFSARMPIDRTGVAGKIADTLNDIIDQNQRMATELQRIGNVVGKEGKISDRASLGDVRGSWSDCVNSVNTLIKDLVQPTAETTRVIRAVANGDLSQTIATEIDGRPLQGEFLQTANIVNTMVNRLGSFASEVTRVAREVGTEGKLGVQAQVRGVAGTWKDLTDNVNLMAGNLTGQVRNIAEVATAIANGDLSKKITVDVKGEILELKNTVNTMVDQLNSFASEVTRVAREVGTEGKLGVQAEVKGVAGTWKDLTDNVNLMAGNLTAQVRNIAEVTTAVANGDLSKKITVNVKGEILELKNTVNIMVDQLNSFASEVTRVAREVGAEGKLGGQAEVRGVAGTWKDLTDSVNFMAGSLTAQVRNIADVTTAVANGDLSKKITVDVKGEILELKNTINTMVDQLNSFASEVTRVAREVGTEGKLGVQAEVRGVAGTWKDLTDNVNLMAGNLTGQVRNIAEVATAIASGDLSKKITVDVRGEILELKNTINIMVDQLSSFASEVTRVAREVGSEGKLGVQADVRGVAGTWKDLTDSVNFMAGSLTAQVRNIADVTTAVANGDLSKKITVDVKGEILELKNTINTMVDQLSSFASEVTRVAREVGTEGKLGVQAEVRGVAGTWKDLTDNVNLMAGNLTDQVRNIAEVATAIANGDLSKKITVAVKGEILELKNTINIMVDQLNSFASEVTRVAREVGSEGKLGVQADVRGVAGTWKDLTDSVNFMAGSLTAQVRNIAAVTTAVANGDLSKKISVDVKGEILELKNTVNTMVDQLNSFASEVTRVAREVGTEGKLGVQAEVKGVAGTWKDLTDSVNFMAGSLTAQVRNIAEVTTAVANGDLSKKITVDVKGEILELKITINTMVDQLNSFASEVTRVAREVGTEGKLGVQAYVRGVAGTWKDLTDNVNSMAGNLTGQVRNIAEVTKAVANGDLSKKITVDAKGEILDLKNTTNTMVDQLSSFASEVTRVAREVGTEGKLGGQAQVQGVAGTWKDLTDNVNSMAGNLTAQVRGIARVVTAVANGDLKRKLMLDAKGEIETLAETINEMIDTLATFANQVTTVAREVGIEGKLGGQARVPGAAGTWKDLTDNVNELAATLTTQLRAIAEVATAVTKGDLTRSIAVEALGEVAILKDNINQMIANLRETTQKNTEQDWLKTNLAKFTRMLQGQRDLETVSKLILSELAPLVGAQHGVFYLMESPETTAHLKLISSYAYRERKHLANRFYMGEGLVGQCALEKERILLTEVPSDYIKIGSGLGEATPLNAVVLPVLFEGQVTAVIELASFRRFSEIHLTFFDQLTESIAIVLNTIAASMRTEELLKQSQSLAEELQTQQNELRETNKRLEQQAQSLKASEDLLRGQQEELQQTNAELEEKAELLAQQKKEVERKNREIEEARKSLEEKAEQLALSSKYKSEFLANMSHELRTPLNSLLILAKLLTDNIEGNLSNKQVEYSQTIYSAGTDLLSLINDILDLAKIESGTMSIEMTQMPLIDLGEQIERTFRQLANNKGLSFIIEFIPELPLSIYTDVKRLQQVLKNLLSNAFKFTEQGEVRLQVAVVQQGWSSDNEILNRAHIVIAFSVSDTGIGIAPEKQKVIFEAFQQADGSTSRKYGGTGLGLSISREIARLFGGEIKLVSQPGQGSTFTFYLPQGAGHGEMGYGDTLTRGRSDAGYRDTEMRGRSDALTRDTEMRGRSDTERIFERFSASSSFSPSPRLPLPASSSPLHSPLINDDRTTINIGDRVLLIVEDDLNFARILLDMAQQHGFKVITAQTGTTGLMLAQQFLPSAVLLDIRLPEMDGWTVLDRLKHDPNTRHIPVHIMTVEEGRQRGLQLGAIAYLQKPLTSETISEALTKIKGFVERQVKNLLVVEDDDTQRHSIVELIGNSDVATTAVDTGAAALEAIRTQHFDCLVLDLGLPDMTGFELIEQIKLLPNGKSLPIIVYTGREISKAQETELRRIAETIIIKDVRSPERLLDETALFLHRVQANLPEPKRQILEQLHSRDHLLAGKKALIVDDDVRNIFALTSMLERYQIQVLYAENGREGITLLESTPDIDVVLMDIMMPEMDGYETTRLIRQNTRFQSLPIIALTAKAMQGDREKCIEAGASDYITKPVDTEQLLSLLRVWLYR</sequence>
<dbReference type="InterPro" id="IPR003018">
    <property type="entry name" value="GAF"/>
</dbReference>
<feature type="compositionally biased region" description="Basic and acidic residues" evidence="12">
    <location>
        <begin position="1688"/>
        <end position="1725"/>
    </location>
</feature>
<feature type="domain" description="HAMP" evidence="15">
    <location>
        <begin position="474"/>
        <end position="526"/>
    </location>
</feature>
<dbReference type="InterPro" id="IPR003594">
    <property type="entry name" value="HATPase_dom"/>
</dbReference>
<feature type="domain" description="HAMP" evidence="15">
    <location>
        <begin position="842"/>
        <end position="894"/>
    </location>
</feature>
<feature type="modified residue" description="4-aspartylphosphate" evidence="10">
    <location>
        <position position="2084"/>
    </location>
</feature>
<dbReference type="Proteomes" id="UP000222310">
    <property type="component" value="Unassembled WGS sequence"/>
</dbReference>
<dbReference type="Pfam" id="PF18947">
    <property type="entry name" value="HAMP_2"/>
    <property type="match status" value="2"/>
</dbReference>
<dbReference type="SUPFAM" id="SSF55781">
    <property type="entry name" value="GAF domain-like"/>
    <property type="match status" value="1"/>
</dbReference>
<evidence type="ECO:0000256" key="6">
    <source>
        <dbReference type="ARBA" id="ARBA00022679"/>
    </source>
</evidence>
<feature type="compositionally biased region" description="Low complexity" evidence="12">
    <location>
        <begin position="1726"/>
        <end position="1747"/>
    </location>
</feature>
<dbReference type="GO" id="GO:0000155">
    <property type="term" value="F:phosphorelay sensor kinase activity"/>
    <property type="evidence" value="ECO:0007669"/>
    <property type="project" value="InterPro"/>
</dbReference>
<dbReference type="SUPFAM" id="SSF58104">
    <property type="entry name" value="Methyl-accepting chemotaxis protein (MCP) signaling domain"/>
    <property type="match status" value="4"/>
</dbReference>
<evidence type="ECO:0000256" key="1">
    <source>
        <dbReference type="ARBA" id="ARBA00000085"/>
    </source>
</evidence>
<dbReference type="CDD" id="cd17546">
    <property type="entry name" value="REC_hyHK_CKI1_RcsC-like"/>
    <property type="match status" value="1"/>
</dbReference>
<dbReference type="InterPro" id="IPR036890">
    <property type="entry name" value="HATPase_C_sf"/>
</dbReference>
<dbReference type="SMART" id="SM00388">
    <property type="entry name" value="HisKA"/>
    <property type="match status" value="1"/>
</dbReference>
<evidence type="ECO:0000256" key="4">
    <source>
        <dbReference type="ARBA" id="ARBA00012438"/>
    </source>
</evidence>
<gene>
    <name evidence="16" type="ORF">VF08_25360</name>
</gene>
<feature type="domain" description="HAMP" evidence="15">
    <location>
        <begin position="934"/>
        <end position="986"/>
    </location>
</feature>
<dbReference type="Gene3D" id="1.20.120.1530">
    <property type="match status" value="8"/>
</dbReference>
<evidence type="ECO:0000256" key="3">
    <source>
        <dbReference type="ARBA" id="ARBA00006402"/>
    </source>
</evidence>
<feature type="domain" description="HAMP" evidence="15">
    <location>
        <begin position="1118"/>
        <end position="1170"/>
    </location>
</feature>
<dbReference type="Pfam" id="PF00072">
    <property type="entry name" value="Response_reg"/>
    <property type="match status" value="3"/>
</dbReference>
<dbReference type="Pfam" id="PF02518">
    <property type="entry name" value="HATPase_c"/>
    <property type="match status" value="1"/>
</dbReference>
<evidence type="ECO:0000256" key="8">
    <source>
        <dbReference type="ARBA" id="ARBA00023012"/>
    </source>
</evidence>
<dbReference type="Pfam" id="PF13185">
    <property type="entry name" value="GAF_2"/>
    <property type="match status" value="1"/>
</dbReference>
<comment type="similarity">
    <text evidence="3">In the N-terminal section; belongs to the phytochrome family.</text>
</comment>
<name>A0A9Q6EJ42_NOSLI</name>
<feature type="domain" description="Histidine kinase" evidence="13">
    <location>
        <begin position="1443"/>
        <end position="1676"/>
    </location>
</feature>
<dbReference type="Gene3D" id="3.30.565.10">
    <property type="entry name" value="Histidine kinase-like ATPase, C-terminal domain"/>
    <property type="match status" value="1"/>
</dbReference>
<accession>A0A9Q6EJ42</accession>
<dbReference type="PRINTS" id="PR00344">
    <property type="entry name" value="BCTRLSENSOR"/>
</dbReference>
<evidence type="ECO:0000256" key="10">
    <source>
        <dbReference type="PROSITE-ProRule" id="PRU00169"/>
    </source>
</evidence>
<dbReference type="PROSITE" id="PS50885">
    <property type="entry name" value="HAMP"/>
    <property type="match status" value="13"/>
</dbReference>
<organism evidence="16 17">
    <name type="scientific">Nostoc linckia z8</name>
    <dbReference type="NCBI Taxonomy" id="1628746"/>
    <lineage>
        <taxon>Bacteria</taxon>
        <taxon>Bacillati</taxon>
        <taxon>Cyanobacteriota</taxon>
        <taxon>Cyanophyceae</taxon>
        <taxon>Nostocales</taxon>
        <taxon>Nostocaceae</taxon>
        <taxon>Nostoc</taxon>
    </lineage>
</organism>
<feature type="domain" description="HAMP" evidence="15">
    <location>
        <begin position="382"/>
        <end position="434"/>
    </location>
</feature>
<evidence type="ECO:0000259" key="15">
    <source>
        <dbReference type="PROSITE" id="PS50885"/>
    </source>
</evidence>
<feature type="region of interest" description="Disordered" evidence="12">
    <location>
        <begin position="1682"/>
        <end position="1747"/>
    </location>
</feature>
<reference evidence="16 17" key="1">
    <citation type="submission" date="2015-02" db="EMBL/GenBank/DDBJ databases">
        <title>Nostoc linckia genome annotation.</title>
        <authorList>
            <person name="Zhou Z."/>
        </authorList>
    </citation>
    <scope>NUCLEOTIDE SEQUENCE [LARGE SCALE GENOMIC DNA]</scope>
    <source>
        <strain evidence="17">z8</strain>
    </source>
</reference>
<feature type="modified residue" description="4-aspartylphosphate" evidence="10">
    <location>
        <position position="1815"/>
    </location>
</feature>
<dbReference type="Gene3D" id="3.30.450.40">
    <property type="match status" value="1"/>
</dbReference>
<comment type="catalytic activity">
    <reaction evidence="1">
        <text>ATP + protein L-histidine = ADP + protein N-phospho-L-histidine.</text>
        <dbReference type="EC" id="2.7.13.3"/>
    </reaction>
</comment>
<keyword evidence="11" id="KW-0175">Coiled coil</keyword>
<dbReference type="SMART" id="SM00065">
    <property type="entry name" value="GAF"/>
    <property type="match status" value="1"/>
</dbReference>
<evidence type="ECO:0000313" key="16">
    <source>
        <dbReference type="EMBL" id="PHJ99543.1"/>
    </source>
</evidence>
<keyword evidence="7" id="KW-0418">Kinase</keyword>
<dbReference type="RefSeq" id="WP_099070550.1">
    <property type="nucleotide sequence ID" value="NZ_LAHD01000088.1"/>
</dbReference>
<dbReference type="InterPro" id="IPR036097">
    <property type="entry name" value="HisK_dim/P_sf"/>
</dbReference>
<evidence type="ECO:0000256" key="7">
    <source>
        <dbReference type="ARBA" id="ARBA00022777"/>
    </source>
</evidence>
<evidence type="ECO:0000313" key="17">
    <source>
        <dbReference type="Proteomes" id="UP000222310"/>
    </source>
</evidence>
<evidence type="ECO:0000256" key="9">
    <source>
        <dbReference type="ARBA" id="ARBA00074306"/>
    </source>
</evidence>
<feature type="domain" description="HAMP" evidence="15">
    <location>
        <begin position="15"/>
        <end position="61"/>
    </location>
</feature>
<feature type="domain" description="HAMP" evidence="15">
    <location>
        <begin position="658"/>
        <end position="710"/>
    </location>
</feature>
<comment type="subcellular location">
    <subcellularLocation>
        <location evidence="2">Membrane</location>
    </subcellularLocation>
</comment>
<feature type="modified residue" description="4-aspartylphosphate" evidence="10">
    <location>
        <position position="1937"/>
    </location>
</feature>
<dbReference type="InterPro" id="IPR011006">
    <property type="entry name" value="CheY-like_superfamily"/>
</dbReference>
<dbReference type="GeneID" id="57094624"/>
<feature type="domain" description="Response regulatory" evidence="14">
    <location>
        <begin position="1766"/>
        <end position="1879"/>
    </location>
</feature>
<dbReference type="Pfam" id="PF00672">
    <property type="entry name" value="HAMP"/>
    <property type="match status" value="10"/>
</dbReference>
<feature type="domain" description="HAMP" evidence="15">
    <location>
        <begin position="290"/>
        <end position="342"/>
    </location>
</feature>
<dbReference type="InterPro" id="IPR001789">
    <property type="entry name" value="Sig_transdc_resp-reg_receiver"/>
</dbReference>
<protein>
    <recommendedName>
        <fullName evidence="9">Circadian input-output histidine kinase CikA</fullName>
        <ecNumber evidence="4">2.7.13.3</ecNumber>
    </recommendedName>
</protein>
<dbReference type="InterPro" id="IPR005467">
    <property type="entry name" value="His_kinase_dom"/>
</dbReference>
<dbReference type="Gene3D" id="1.10.287.130">
    <property type="match status" value="1"/>
</dbReference>
<dbReference type="PROSITE" id="PS50110">
    <property type="entry name" value="RESPONSE_REGULATORY"/>
    <property type="match status" value="3"/>
</dbReference>
<feature type="domain" description="HAMP" evidence="15">
    <location>
        <begin position="101"/>
        <end position="158"/>
    </location>
</feature>
<comment type="caution">
    <text evidence="16">The sequence shown here is derived from an EMBL/GenBank/DDBJ whole genome shotgun (WGS) entry which is preliminary data.</text>
</comment>
<evidence type="ECO:0000256" key="5">
    <source>
        <dbReference type="ARBA" id="ARBA00022553"/>
    </source>
</evidence>
<dbReference type="Gene3D" id="3.40.50.2300">
    <property type="match status" value="3"/>
</dbReference>
<dbReference type="FunFam" id="1.20.120.1530:FF:000002">
    <property type="entry name" value="Two-component osmosensing histidine kinase"/>
    <property type="match status" value="6"/>
</dbReference>
<dbReference type="SMART" id="SM00448">
    <property type="entry name" value="REC"/>
    <property type="match status" value="3"/>
</dbReference>
<evidence type="ECO:0000256" key="2">
    <source>
        <dbReference type="ARBA" id="ARBA00004370"/>
    </source>
</evidence>
<dbReference type="EC" id="2.7.13.3" evidence="4"/>
<dbReference type="Pfam" id="PF00512">
    <property type="entry name" value="HisKA"/>
    <property type="match status" value="1"/>
</dbReference>
<dbReference type="GO" id="GO:0016020">
    <property type="term" value="C:membrane"/>
    <property type="evidence" value="ECO:0007669"/>
    <property type="project" value="UniProtKB-SubCell"/>
</dbReference>
<feature type="coiled-coil region" evidence="11">
    <location>
        <begin position="1336"/>
        <end position="1433"/>
    </location>
</feature>
<dbReference type="SUPFAM" id="SSF47384">
    <property type="entry name" value="Homodimeric domain of signal transducing histidine kinase"/>
    <property type="match status" value="1"/>
</dbReference>
<dbReference type="CDD" id="cd06225">
    <property type="entry name" value="HAMP"/>
    <property type="match status" value="11"/>
</dbReference>
<dbReference type="PROSITE" id="PS50109">
    <property type="entry name" value="HIS_KIN"/>
    <property type="match status" value="1"/>
</dbReference>
<dbReference type="SUPFAM" id="SSF55874">
    <property type="entry name" value="ATPase domain of HSP90 chaperone/DNA topoisomerase II/histidine kinase"/>
    <property type="match status" value="1"/>
</dbReference>
<dbReference type="InterPro" id="IPR003660">
    <property type="entry name" value="HAMP_dom"/>
</dbReference>
<dbReference type="SMART" id="SM00387">
    <property type="entry name" value="HATPase_c"/>
    <property type="match status" value="1"/>
</dbReference>
<keyword evidence="6" id="KW-0808">Transferase</keyword>
<dbReference type="CDD" id="cd00156">
    <property type="entry name" value="REC"/>
    <property type="match status" value="1"/>
</dbReference>
<dbReference type="EMBL" id="LAHD01000088">
    <property type="protein sequence ID" value="PHJ99543.1"/>
    <property type="molecule type" value="Genomic_DNA"/>
</dbReference>